<dbReference type="InterPro" id="IPR036291">
    <property type="entry name" value="NAD(P)-bd_dom_sf"/>
</dbReference>
<evidence type="ECO:0000313" key="2">
    <source>
        <dbReference type="Proteomes" id="UP000468638"/>
    </source>
</evidence>
<protein>
    <recommendedName>
        <fullName evidence="3">NAD(P)-dependent oxidoreductase</fullName>
    </recommendedName>
</protein>
<dbReference type="Proteomes" id="UP000468638">
    <property type="component" value="Unassembled WGS sequence"/>
</dbReference>
<reference evidence="1 2" key="1">
    <citation type="submission" date="2019-11" db="EMBL/GenBank/DDBJ databases">
        <title>Genome sequences of 17 halophilic strains isolated from different environments.</title>
        <authorList>
            <person name="Furrow R.E."/>
        </authorList>
    </citation>
    <scope>NUCLEOTIDE SEQUENCE [LARGE SCALE GENOMIC DNA]</scope>
    <source>
        <strain evidence="1 2">22514_16_FS</strain>
    </source>
</reference>
<organism evidence="1 2">
    <name type="scientific">Pontibacillus yanchengensis</name>
    <dbReference type="NCBI Taxonomy" id="462910"/>
    <lineage>
        <taxon>Bacteria</taxon>
        <taxon>Bacillati</taxon>
        <taxon>Bacillota</taxon>
        <taxon>Bacilli</taxon>
        <taxon>Bacillales</taxon>
        <taxon>Bacillaceae</taxon>
        <taxon>Pontibacillus</taxon>
    </lineage>
</organism>
<proteinExistence type="predicted"/>
<dbReference type="SUPFAM" id="SSF51735">
    <property type="entry name" value="NAD(P)-binding Rossmann-fold domains"/>
    <property type="match status" value="1"/>
</dbReference>
<accession>A0A6I4ZSR1</accession>
<dbReference type="AlphaFoldDB" id="A0A6I4ZSR1"/>
<dbReference type="EMBL" id="WMEQ01000001">
    <property type="protein sequence ID" value="MYL32244.1"/>
    <property type="molecule type" value="Genomic_DNA"/>
</dbReference>
<sequence>MNYLVWGCYEGIGFHIVNALLDEGHEVVGIDKRTEKKETLAMFIGRNSNFSYYNTVEDYMKEEDDNAFEEMYVVEHENHSPPWKQLEHIDASSRVRILPYNQLDQGKNGWITVQVERCYGPWLSTPLSTIKKQDIPVEDVISPIFKVAASVVEKDVVTLGMDEGKEHEKYDRTITRTKPFDETIKRAQEHQSQYPSYYEK</sequence>
<evidence type="ECO:0008006" key="3">
    <source>
        <dbReference type="Google" id="ProtNLM"/>
    </source>
</evidence>
<dbReference type="RefSeq" id="WP_160847549.1">
    <property type="nucleotide sequence ID" value="NZ_WMEQ01000001.1"/>
</dbReference>
<name>A0A6I4ZSR1_9BACI</name>
<dbReference type="OrthoDB" id="2971044at2"/>
<gene>
    <name evidence="1" type="ORF">GLW05_01315</name>
</gene>
<comment type="caution">
    <text evidence="1">The sequence shown here is derived from an EMBL/GenBank/DDBJ whole genome shotgun (WGS) entry which is preliminary data.</text>
</comment>
<dbReference type="Gene3D" id="3.40.50.720">
    <property type="entry name" value="NAD(P)-binding Rossmann-like Domain"/>
    <property type="match status" value="1"/>
</dbReference>
<evidence type="ECO:0000313" key="1">
    <source>
        <dbReference type="EMBL" id="MYL32244.1"/>
    </source>
</evidence>